<dbReference type="Pfam" id="PF02892">
    <property type="entry name" value="zf-BED"/>
    <property type="match status" value="1"/>
</dbReference>
<dbReference type="InterPro" id="IPR003656">
    <property type="entry name" value="Znf_BED"/>
</dbReference>
<evidence type="ECO:0000259" key="6">
    <source>
        <dbReference type="PROSITE" id="PS50808"/>
    </source>
</evidence>
<feature type="region of interest" description="Disordered" evidence="5">
    <location>
        <begin position="134"/>
        <end position="163"/>
    </location>
</feature>
<evidence type="ECO:0000256" key="1">
    <source>
        <dbReference type="ARBA" id="ARBA00022723"/>
    </source>
</evidence>
<reference evidence="7" key="2">
    <citation type="journal article" date="2024" name="Plant">
        <title>Genomic evolution and insights into agronomic trait innovations of Sesamum species.</title>
        <authorList>
            <person name="Miao H."/>
            <person name="Wang L."/>
            <person name="Qu L."/>
            <person name="Liu H."/>
            <person name="Sun Y."/>
            <person name="Le M."/>
            <person name="Wang Q."/>
            <person name="Wei S."/>
            <person name="Zheng Y."/>
            <person name="Lin W."/>
            <person name="Duan Y."/>
            <person name="Cao H."/>
            <person name="Xiong S."/>
            <person name="Wang X."/>
            <person name="Wei L."/>
            <person name="Li C."/>
            <person name="Ma Q."/>
            <person name="Ju M."/>
            <person name="Zhao R."/>
            <person name="Li G."/>
            <person name="Mu C."/>
            <person name="Tian Q."/>
            <person name="Mei H."/>
            <person name="Zhang T."/>
            <person name="Gao T."/>
            <person name="Zhang H."/>
        </authorList>
    </citation>
    <scope>NUCLEOTIDE SEQUENCE</scope>
    <source>
        <strain evidence="7">G02</strain>
    </source>
</reference>
<evidence type="ECO:0000256" key="3">
    <source>
        <dbReference type="ARBA" id="ARBA00022833"/>
    </source>
</evidence>
<keyword evidence="3" id="KW-0862">Zinc</keyword>
<protein>
    <recommendedName>
        <fullName evidence="6">BED-type domain-containing protein</fullName>
    </recommendedName>
</protein>
<evidence type="ECO:0000256" key="5">
    <source>
        <dbReference type="SAM" id="MobiDB-lite"/>
    </source>
</evidence>
<comment type="caution">
    <text evidence="7">The sequence shown here is derived from an EMBL/GenBank/DDBJ whole genome shotgun (WGS) entry which is preliminary data.</text>
</comment>
<dbReference type="GO" id="GO:0003677">
    <property type="term" value="F:DNA binding"/>
    <property type="evidence" value="ECO:0007669"/>
    <property type="project" value="InterPro"/>
</dbReference>
<feature type="domain" description="BED-type" evidence="6">
    <location>
        <begin position="13"/>
        <end position="71"/>
    </location>
</feature>
<reference evidence="7" key="1">
    <citation type="submission" date="2020-06" db="EMBL/GenBank/DDBJ databases">
        <authorList>
            <person name="Li T."/>
            <person name="Hu X."/>
            <person name="Zhang T."/>
            <person name="Song X."/>
            <person name="Zhang H."/>
            <person name="Dai N."/>
            <person name="Sheng W."/>
            <person name="Hou X."/>
            <person name="Wei L."/>
        </authorList>
    </citation>
    <scope>NUCLEOTIDE SEQUENCE</scope>
    <source>
        <strain evidence="7">G02</strain>
        <tissue evidence="7">Leaf</tissue>
    </source>
</reference>
<dbReference type="InterPro" id="IPR012337">
    <property type="entry name" value="RNaseH-like_sf"/>
</dbReference>
<dbReference type="PANTHER" id="PTHR32166:SF88">
    <property type="entry name" value="HAT TRANSPOSON SUPERFAMILY"/>
    <property type="match status" value="1"/>
</dbReference>
<feature type="compositionally biased region" description="Basic and acidic residues" evidence="5">
    <location>
        <begin position="134"/>
        <end position="143"/>
    </location>
</feature>
<feature type="compositionally biased region" description="Basic residues" evidence="5">
    <location>
        <begin position="148"/>
        <end position="158"/>
    </location>
</feature>
<sequence length="619" mass="69052">MASNMEPVAVTSQKHDPAWKHCQMFKNGDRVQLKCIYCGKIFKGGGIHRIKEHLAGQKGNAATCLRVQPDVRLQMLESLNGVAVKKRKKQKLAEEMSGYDNTNSSGVEVVNNHCGLNTEIVLLPVPEMIEHDGDVYANREDGTSSKTSGRKKKGRVRKAPGPDLVNSNTAALASFPAMNSKKVSNTVHMAVGRFFFDVGLPVDAVNSAYFQPMIDAIASQGTGVVGPSYHDLRSWILKNLVHEVRNDVDQCTGAWGRTGCSILVDEWNSGKGKTFVNFLVYCPEGTIFLRSADISHAIDSADVLYELLKETVEEVGLRNVLQVITSCDDRYVIAGKRLTDTYPTVFWTPCAGRSIDLMLHDIGELPTVNMILDQAKSISRYIYSNSVVLNMMRRYTFGVDLVDLGTTRSSTDFMTLKRMVNIRHNLQSMITSEEWMEKPLLKEIGRIVSSEKACDGFVYAGLYRAKEAIKKELVNKEEYLVYWNIIDRSLEGDAHLHIRSLVYDCIEKLVPDPKIQDKIMKETASYHGVSSNKQQEAVDPIAYEHIDIVEDWVIEKELCSDGSGNTEWMAVDPPLGDVMLLGPQIDDIEALGAGFDDREIFDAVKDTEEENGEENIGNH</sequence>
<dbReference type="InterPro" id="IPR007021">
    <property type="entry name" value="DUF659"/>
</dbReference>
<keyword evidence="2 4" id="KW-0863">Zinc-finger</keyword>
<evidence type="ECO:0000256" key="2">
    <source>
        <dbReference type="ARBA" id="ARBA00022771"/>
    </source>
</evidence>
<evidence type="ECO:0000313" key="7">
    <source>
        <dbReference type="EMBL" id="KAL0341373.1"/>
    </source>
</evidence>
<dbReference type="SUPFAM" id="SSF53098">
    <property type="entry name" value="Ribonuclease H-like"/>
    <property type="match status" value="1"/>
</dbReference>
<dbReference type="AlphaFoldDB" id="A0AAW2NDW2"/>
<proteinExistence type="predicted"/>
<dbReference type="PANTHER" id="PTHR32166">
    <property type="entry name" value="OSJNBA0013A04.12 PROTEIN"/>
    <property type="match status" value="1"/>
</dbReference>
<dbReference type="Pfam" id="PF04937">
    <property type="entry name" value="DUF659"/>
    <property type="match status" value="1"/>
</dbReference>
<accession>A0AAW2NDW2</accession>
<keyword evidence="1" id="KW-0479">Metal-binding</keyword>
<dbReference type="PROSITE" id="PS50808">
    <property type="entry name" value="ZF_BED"/>
    <property type="match status" value="1"/>
</dbReference>
<gene>
    <name evidence="7" type="ORF">Sradi_4654100</name>
</gene>
<name>A0AAW2NDW2_SESRA</name>
<evidence type="ECO:0000256" key="4">
    <source>
        <dbReference type="PROSITE-ProRule" id="PRU00027"/>
    </source>
</evidence>
<dbReference type="GO" id="GO:0008270">
    <property type="term" value="F:zinc ion binding"/>
    <property type="evidence" value="ECO:0007669"/>
    <property type="project" value="UniProtKB-KW"/>
</dbReference>
<organism evidence="7">
    <name type="scientific">Sesamum radiatum</name>
    <name type="common">Black benniseed</name>
    <dbReference type="NCBI Taxonomy" id="300843"/>
    <lineage>
        <taxon>Eukaryota</taxon>
        <taxon>Viridiplantae</taxon>
        <taxon>Streptophyta</taxon>
        <taxon>Embryophyta</taxon>
        <taxon>Tracheophyta</taxon>
        <taxon>Spermatophyta</taxon>
        <taxon>Magnoliopsida</taxon>
        <taxon>eudicotyledons</taxon>
        <taxon>Gunneridae</taxon>
        <taxon>Pentapetalae</taxon>
        <taxon>asterids</taxon>
        <taxon>lamiids</taxon>
        <taxon>Lamiales</taxon>
        <taxon>Pedaliaceae</taxon>
        <taxon>Sesamum</taxon>
    </lineage>
</organism>
<dbReference type="EMBL" id="JACGWJ010000020">
    <property type="protein sequence ID" value="KAL0341373.1"/>
    <property type="molecule type" value="Genomic_DNA"/>
</dbReference>